<dbReference type="Gene3D" id="1.10.555.10">
    <property type="entry name" value="Rho GTPase activation protein"/>
    <property type="match status" value="1"/>
</dbReference>
<dbReference type="InterPro" id="IPR008936">
    <property type="entry name" value="Rho_GTPase_activation_prot"/>
</dbReference>
<organism evidence="4">
    <name type="scientific">Oikopleura dioica</name>
    <name type="common">Tunicate</name>
    <dbReference type="NCBI Taxonomy" id="34765"/>
    <lineage>
        <taxon>Eukaryota</taxon>
        <taxon>Metazoa</taxon>
        <taxon>Chordata</taxon>
        <taxon>Tunicata</taxon>
        <taxon>Appendicularia</taxon>
        <taxon>Copelata</taxon>
        <taxon>Oikopleuridae</taxon>
        <taxon>Oikopleura</taxon>
    </lineage>
</organism>
<feature type="compositionally biased region" description="Basic and acidic residues" evidence="2">
    <location>
        <begin position="78"/>
        <end position="101"/>
    </location>
</feature>
<feature type="compositionally biased region" description="Basic and acidic residues" evidence="2">
    <location>
        <begin position="1"/>
        <end position="11"/>
    </location>
</feature>
<feature type="region of interest" description="Disordered" evidence="2">
    <location>
        <begin position="1"/>
        <end position="101"/>
    </location>
</feature>
<evidence type="ECO:0000256" key="1">
    <source>
        <dbReference type="SAM" id="Coils"/>
    </source>
</evidence>
<feature type="compositionally biased region" description="Basic residues" evidence="2">
    <location>
        <begin position="23"/>
        <end position="39"/>
    </location>
</feature>
<dbReference type="InParanoid" id="E4WRN7"/>
<gene>
    <name evidence="4" type="ORF">GSOID_T00000414001</name>
</gene>
<dbReference type="OrthoDB" id="10033734at2759"/>
<dbReference type="GO" id="GO:0007264">
    <property type="term" value="P:small GTPase-mediated signal transduction"/>
    <property type="evidence" value="ECO:0007669"/>
    <property type="project" value="InterPro"/>
</dbReference>
<dbReference type="GO" id="GO:0031267">
    <property type="term" value="F:small GTPase binding"/>
    <property type="evidence" value="ECO:0007669"/>
    <property type="project" value="InterPro"/>
</dbReference>
<evidence type="ECO:0000313" key="4">
    <source>
        <dbReference type="EMBL" id="CBY20419.1"/>
    </source>
</evidence>
<dbReference type="Pfam" id="PF00620">
    <property type="entry name" value="RhoGAP"/>
    <property type="match status" value="1"/>
</dbReference>
<dbReference type="CDD" id="cd00159">
    <property type="entry name" value="RhoGAP"/>
    <property type="match status" value="1"/>
</dbReference>
<proteinExistence type="predicted"/>
<reference evidence="4" key="1">
    <citation type="journal article" date="2010" name="Science">
        <title>Plasticity of animal genome architecture unmasked by rapid evolution of a pelagic tunicate.</title>
        <authorList>
            <person name="Denoeud F."/>
            <person name="Henriet S."/>
            <person name="Mungpakdee S."/>
            <person name="Aury J.M."/>
            <person name="Da Silva C."/>
            <person name="Brinkmann H."/>
            <person name="Mikhaleva J."/>
            <person name="Olsen L.C."/>
            <person name="Jubin C."/>
            <person name="Canestro C."/>
            <person name="Bouquet J.M."/>
            <person name="Danks G."/>
            <person name="Poulain J."/>
            <person name="Campsteijn C."/>
            <person name="Adamski M."/>
            <person name="Cross I."/>
            <person name="Yadetie F."/>
            <person name="Muffato M."/>
            <person name="Louis A."/>
            <person name="Butcher S."/>
            <person name="Tsagkogeorga G."/>
            <person name="Konrad A."/>
            <person name="Singh S."/>
            <person name="Jensen M.F."/>
            <person name="Cong E.H."/>
            <person name="Eikeseth-Otteraa H."/>
            <person name="Noel B."/>
            <person name="Anthouard V."/>
            <person name="Porcel B.M."/>
            <person name="Kachouri-Lafond R."/>
            <person name="Nishino A."/>
            <person name="Ugolini M."/>
            <person name="Chourrout P."/>
            <person name="Nishida H."/>
            <person name="Aasland R."/>
            <person name="Huzurbazar S."/>
            <person name="Westhof E."/>
            <person name="Delsuc F."/>
            <person name="Lehrach H."/>
            <person name="Reinhardt R."/>
            <person name="Weissenbach J."/>
            <person name="Roy S.W."/>
            <person name="Artiguenave F."/>
            <person name="Postlethwait J.H."/>
            <person name="Manak J.R."/>
            <person name="Thompson E.M."/>
            <person name="Jaillon O."/>
            <person name="Du Pasquier L."/>
            <person name="Boudinot P."/>
            <person name="Liberles D.A."/>
            <person name="Volff J.N."/>
            <person name="Philippe H."/>
            <person name="Lenhard B."/>
            <person name="Roest Crollius H."/>
            <person name="Wincker P."/>
            <person name="Chourrout D."/>
        </authorList>
    </citation>
    <scope>NUCLEOTIDE SEQUENCE [LARGE SCALE GENOMIC DNA]</scope>
</reference>
<dbReference type="FunCoup" id="E4WRN7">
    <property type="interactions" value="11"/>
</dbReference>
<dbReference type="EMBL" id="FN653015">
    <property type="protein sequence ID" value="CBY20419.1"/>
    <property type="molecule type" value="Genomic_DNA"/>
</dbReference>
<accession>E4WRN7</accession>
<name>E4WRN7_OIKDI</name>
<sequence length="486" mass="56739">MPISERGREKLQSSPENGITSDKKKRGSIFRRASLSRKKNKEEISKRPKSRERNHDETVDMCPKTPEDNKKKSSSLPRETKSSFMRDRKSKRESGRRKTLDLDSKSESVKFISLKESVARSCCEKLALPEIVGTTIKEIEKRGICEKEIYRVPAPKIDVMKILKMYEEMDVVDLSKIDIHIVAASLKIFVGKLQGNLLDCMHDQLEDLVKDQDNFVEKTKILIESKIFPSENYNICSWLFTHLRNVVQSVQNSQTIDSLSPIWVPNLKVSKPLFTNLVNFAHDLFGNIDLDPGRIIIRWKDSSTNLALPESVTLEWLKEETDCQEKILSKLHSLENPDSHSEERMWEVQRIKTALKRKQKQIRKKQQEKDAEEMEYLLLEERKALIAQEELIKMQNHLRKKLELEKAKLEVLRAQEPVDQVSVQESEAEDELDREQLRELCDQLVQENERLEKENEKIIENINEERQLLVEANIAYRVKNEIQNRA</sequence>
<keyword evidence="1" id="KW-0175">Coiled coil</keyword>
<dbReference type="InterPro" id="IPR000198">
    <property type="entry name" value="RhoGAP_dom"/>
</dbReference>
<dbReference type="SMART" id="SM00324">
    <property type="entry name" value="RhoGAP"/>
    <property type="match status" value="1"/>
</dbReference>
<dbReference type="Proteomes" id="UP000001307">
    <property type="component" value="Unassembled WGS sequence"/>
</dbReference>
<dbReference type="Gene3D" id="1.20.58.90">
    <property type="match status" value="1"/>
</dbReference>
<evidence type="ECO:0000256" key="2">
    <source>
        <dbReference type="SAM" id="MobiDB-lite"/>
    </source>
</evidence>
<feature type="compositionally biased region" description="Basic and acidic residues" evidence="2">
    <location>
        <begin position="40"/>
        <end position="58"/>
    </location>
</feature>
<evidence type="ECO:0000313" key="5">
    <source>
        <dbReference type="Proteomes" id="UP000001307"/>
    </source>
</evidence>
<dbReference type="PROSITE" id="PS50238">
    <property type="entry name" value="RHOGAP"/>
    <property type="match status" value="1"/>
</dbReference>
<dbReference type="SUPFAM" id="SSF48350">
    <property type="entry name" value="GTPase activation domain, GAP"/>
    <property type="match status" value="1"/>
</dbReference>
<feature type="domain" description="Rho-GAP" evidence="3">
    <location>
        <begin position="112"/>
        <end position="296"/>
    </location>
</feature>
<keyword evidence="5" id="KW-1185">Reference proteome</keyword>
<dbReference type="InterPro" id="IPR039767">
    <property type="entry name" value="RALBP1"/>
</dbReference>
<dbReference type="AlphaFoldDB" id="E4WRN7"/>
<dbReference type="PANTHER" id="PTHR12783:SF5">
    <property type="entry name" value="RALA-BINDING PROTEIN 1"/>
    <property type="match status" value="1"/>
</dbReference>
<protein>
    <recommendedName>
        <fullName evidence="3">Rho-GAP domain-containing protein</fullName>
    </recommendedName>
</protein>
<dbReference type="PANTHER" id="PTHR12783">
    <property type="entry name" value="RALA BINDING PROTEIN 1 RALBP1"/>
    <property type="match status" value="1"/>
</dbReference>
<dbReference type="GO" id="GO:0005096">
    <property type="term" value="F:GTPase activator activity"/>
    <property type="evidence" value="ECO:0007669"/>
    <property type="project" value="InterPro"/>
</dbReference>
<evidence type="ECO:0000259" key="3">
    <source>
        <dbReference type="PROSITE" id="PS50238"/>
    </source>
</evidence>
<feature type="coiled-coil region" evidence="1">
    <location>
        <begin position="348"/>
        <end position="468"/>
    </location>
</feature>